<dbReference type="AlphaFoldDB" id="A0A381NH86"/>
<protein>
    <recommendedName>
        <fullName evidence="2">DUF1800 domain-containing protein</fullName>
    </recommendedName>
</protein>
<evidence type="ECO:0000313" key="1">
    <source>
        <dbReference type="EMBL" id="SUZ53911.1"/>
    </source>
</evidence>
<organism evidence="1">
    <name type="scientific">marine metagenome</name>
    <dbReference type="NCBI Taxonomy" id="408172"/>
    <lineage>
        <taxon>unclassified sequences</taxon>
        <taxon>metagenomes</taxon>
        <taxon>ecological metagenomes</taxon>
    </lineage>
</organism>
<reference evidence="1" key="1">
    <citation type="submission" date="2018-05" db="EMBL/GenBank/DDBJ databases">
        <authorList>
            <person name="Lanie J.A."/>
            <person name="Ng W.-L."/>
            <person name="Kazmierczak K.M."/>
            <person name="Andrzejewski T.M."/>
            <person name="Davidsen T.M."/>
            <person name="Wayne K.J."/>
            <person name="Tettelin H."/>
            <person name="Glass J.I."/>
            <person name="Rusch D."/>
            <person name="Podicherti R."/>
            <person name="Tsui H.-C.T."/>
            <person name="Winkler M.E."/>
        </authorList>
    </citation>
    <scope>NUCLEOTIDE SEQUENCE</scope>
</reference>
<dbReference type="Pfam" id="PF08811">
    <property type="entry name" value="DUF1800"/>
    <property type="match status" value="1"/>
</dbReference>
<sequence>MSETNLKLMAHLMRRTGFGASRDELERRVAAGYEATVEELLHPEQQVPVDYYEFLRYFPNWWKPGTMGGRGHAGWVWRMINTRAPLQEKLCLFYHQIFATGVSKVDHYDEIEDMIDMFRDKGLGHYKTILMEVAKNPAMIYWLDNHENHATSINENWGRELLELFTMGIGNYTEDDVQECSRAFTGWTLTHKLPRFYMGRWDWEFEYRPDDHDNGQKIFLGQTGNFNGEEIIDIILAQPATATFIARHLFSFFVEDEPQVPAWSVTPPNNPEAVNAIAKVLFESDYHIGTTLRFILNSDFFKDSLFAKVKNPTEVVIGTLRLVGNTERPSPETMDWAIDITNMGQDLLNPPSVEGWHTGIEWINSGTLMKRTNFTAELMGDLTRPGVKNIMDRVKSVEASADGLVSACLDLMGPLDVDDDIRQELIEHAKSFGPFDWDQDSEGENAAAVASEIIQLIVSLREYQFA</sequence>
<name>A0A381NH86_9ZZZZ</name>
<evidence type="ECO:0008006" key="2">
    <source>
        <dbReference type="Google" id="ProtNLM"/>
    </source>
</evidence>
<gene>
    <name evidence="1" type="ORF">METZ01_LOCUS6765</name>
</gene>
<proteinExistence type="predicted"/>
<dbReference type="InterPro" id="IPR014917">
    <property type="entry name" value="DUF1800"/>
</dbReference>
<accession>A0A381NH86</accession>
<dbReference type="EMBL" id="UINC01000356">
    <property type="protein sequence ID" value="SUZ53911.1"/>
    <property type="molecule type" value="Genomic_DNA"/>
</dbReference>